<proteinExistence type="predicted"/>
<evidence type="ECO:0000313" key="2">
    <source>
        <dbReference type="EMBL" id="RIQ18841.1"/>
    </source>
</evidence>
<evidence type="ECO:0000313" key="3">
    <source>
        <dbReference type="Proteomes" id="UP000284057"/>
    </source>
</evidence>
<comment type="caution">
    <text evidence="2">The sequence shown here is derived from an EMBL/GenBank/DDBJ whole genome shotgun (WGS) entry which is preliminary data.</text>
</comment>
<reference evidence="2 3" key="1">
    <citation type="submission" date="2018-09" db="EMBL/GenBank/DDBJ databases">
        <title>Isolation, diversity and antifungal activity of actinobacteria from wheat.</title>
        <authorList>
            <person name="Han C."/>
        </authorList>
    </citation>
    <scope>NUCLEOTIDE SEQUENCE [LARGE SCALE GENOMIC DNA]</scope>
    <source>
        <strain evidence="2 3">NEAU-YY265</strain>
    </source>
</reference>
<dbReference type="OrthoDB" id="3401953at2"/>
<keyword evidence="3" id="KW-1185">Reference proteome</keyword>
<sequence length="132" mass="13793">MLGLHVRTVRGYVRDGRLPAVRIGKQYRIAAEDVDALTGGRTAAVRAPSPAAAPRVEVSAIVQIDGVERPAVDRLTTLVTGAAAGRPGDSARLHVQTVYDPRRNSLKIVAIGSPADTAALVGLVGSFTESEL</sequence>
<accession>A0A418KLM5</accession>
<dbReference type="Pfam" id="PF12728">
    <property type="entry name" value="HTH_17"/>
    <property type="match status" value="1"/>
</dbReference>
<evidence type="ECO:0000259" key="1">
    <source>
        <dbReference type="Pfam" id="PF12728"/>
    </source>
</evidence>
<dbReference type="GO" id="GO:0003677">
    <property type="term" value="F:DNA binding"/>
    <property type="evidence" value="ECO:0007669"/>
    <property type="project" value="UniProtKB-KW"/>
</dbReference>
<dbReference type="SUPFAM" id="SSF46955">
    <property type="entry name" value="Putative DNA-binding domain"/>
    <property type="match status" value="1"/>
</dbReference>
<dbReference type="Proteomes" id="UP000284057">
    <property type="component" value="Unassembled WGS sequence"/>
</dbReference>
<protein>
    <submittedName>
        <fullName evidence="2">DNA-binding protein</fullName>
    </submittedName>
</protein>
<keyword evidence="2" id="KW-0238">DNA-binding</keyword>
<organism evidence="2 3">
    <name type="scientific">Jiangella rhizosphaerae</name>
    <dbReference type="NCBI Taxonomy" id="2293569"/>
    <lineage>
        <taxon>Bacteria</taxon>
        <taxon>Bacillati</taxon>
        <taxon>Actinomycetota</taxon>
        <taxon>Actinomycetes</taxon>
        <taxon>Jiangellales</taxon>
        <taxon>Jiangellaceae</taxon>
        <taxon>Jiangella</taxon>
    </lineage>
</organism>
<dbReference type="NCBIfam" id="TIGR01764">
    <property type="entry name" value="excise"/>
    <property type="match status" value="1"/>
</dbReference>
<dbReference type="AlphaFoldDB" id="A0A418KLM5"/>
<dbReference type="InterPro" id="IPR009061">
    <property type="entry name" value="DNA-bd_dom_put_sf"/>
</dbReference>
<gene>
    <name evidence="2" type="ORF">DY240_20765</name>
</gene>
<dbReference type="EMBL" id="QUAL01000187">
    <property type="protein sequence ID" value="RIQ18841.1"/>
    <property type="molecule type" value="Genomic_DNA"/>
</dbReference>
<feature type="domain" description="Helix-turn-helix" evidence="1">
    <location>
        <begin position="1"/>
        <end position="37"/>
    </location>
</feature>
<dbReference type="InterPro" id="IPR010093">
    <property type="entry name" value="SinI_DNA-bd"/>
</dbReference>
<dbReference type="InterPro" id="IPR041657">
    <property type="entry name" value="HTH_17"/>
</dbReference>
<name>A0A418KLM5_9ACTN</name>